<dbReference type="Gene3D" id="1.20.1500.10">
    <property type="entry name" value="YheA/YmcA-like"/>
    <property type="match status" value="1"/>
</dbReference>
<evidence type="ECO:0000313" key="3">
    <source>
        <dbReference type="EMBL" id="SMC35834.1"/>
    </source>
</evidence>
<name>A0A1W1YI78_9LACT</name>
<dbReference type="Pfam" id="PF06133">
    <property type="entry name" value="Com_YlbF"/>
    <property type="match status" value="1"/>
</dbReference>
<reference evidence="4" key="1">
    <citation type="submission" date="2017-04" db="EMBL/GenBank/DDBJ databases">
        <authorList>
            <person name="Varghese N."/>
            <person name="Submissions S."/>
        </authorList>
    </citation>
    <scope>NUCLEOTIDE SEQUENCE [LARGE SCALE GENOMIC DNA]</scope>
    <source>
        <strain evidence="4">DSM 21500</strain>
    </source>
</reference>
<dbReference type="OrthoDB" id="9811402at2"/>
<proteinExistence type="inferred from homology"/>
<dbReference type="RefSeq" id="WP_084098547.1">
    <property type="nucleotide sequence ID" value="NZ_FWXK01000003.1"/>
</dbReference>
<dbReference type="InterPro" id="IPR023378">
    <property type="entry name" value="YheA/YmcA-like_dom_sf"/>
</dbReference>
<dbReference type="SUPFAM" id="SSF158622">
    <property type="entry name" value="YheA/YmcA-like"/>
    <property type="match status" value="1"/>
</dbReference>
<sequence length="120" mass="13908">MANIYDTINDLEKEIREQDVYKGLLEAMQAVANDEEANKLYNDFRGLQGEIQMKVQMGQEMSEDEIKKAQQLQKDMEANDIISQLLDKEKELNQLIEDINVAVTRPIREVYQAANETKEN</sequence>
<dbReference type="EMBL" id="FWXK01000003">
    <property type="protein sequence ID" value="SMC35834.1"/>
    <property type="molecule type" value="Genomic_DNA"/>
</dbReference>
<evidence type="ECO:0000256" key="2">
    <source>
        <dbReference type="SAM" id="Coils"/>
    </source>
</evidence>
<evidence type="ECO:0000256" key="1">
    <source>
        <dbReference type="HAMAP-Rule" id="MF_01526"/>
    </source>
</evidence>
<gene>
    <name evidence="3" type="ORF">SAMN04487984_0692</name>
</gene>
<dbReference type="HAMAP" id="MF_01526">
    <property type="entry name" value="UPF0342"/>
    <property type="match status" value="1"/>
</dbReference>
<keyword evidence="2" id="KW-0175">Coiled coil</keyword>
<evidence type="ECO:0000313" key="4">
    <source>
        <dbReference type="Proteomes" id="UP000243884"/>
    </source>
</evidence>
<dbReference type="AlphaFoldDB" id="A0A1W1YI78"/>
<dbReference type="InterPro" id="IPR010368">
    <property type="entry name" value="Com_YlbF"/>
</dbReference>
<keyword evidence="4" id="KW-1185">Reference proteome</keyword>
<feature type="coiled-coil region" evidence="2">
    <location>
        <begin position="59"/>
        <end position="98"/>
    </location>
</feature>
<accession>A0A1W1YI78</accession>
<comment type="similarity">
    <text evidence="1">Belongs to the UPF0342 family.</text>
</comment>
<organism evidence="3 4">
    <name type="scientific">Aerococcus suis</name>
    <dbReference type="NCBI Taxonomy" id="371602"/>
    <lineage>
        <taxon>Bacteria</taxon>
        <taxon>Bacillati</taxon>
        <taxon>Bacillota</taxon>
        <taxon>Bacilli</taxon>
        <taxon>Lactobacillales</taxon>
        <taxon>Aerococcaceae</taxon>
        <taxon>Aerococcus</taxon>
    </lineage>
</organism>
<dbReference type="STRING" id="371602.SAMN04487984_0692"/>
<dbReference type="Proteomes" id="UP000243884">
    <property type="component" value="Unassembled WGS sequence"/>
</dbReference>
<protein>
    <recommendedName>
        <fullName evidence="1">UPF0342 protein SAMN04487984_0692</fullName>
    </recommendedName>
</protein>